<evidence type="ECO:0000259" key="2">
    <source>
        <dbReference type="Pfam" id="PF07364"/>
    </source>
</evidence>
<reference evidence="3 4" key="1">
    <citation type="submission" date="2018-11" db="EMBL/GenBank/DDBJ databases">
        <authorList>
            <person name="Zhou Z."/>
            <person name="Wang G."/>
        </authorList>
    </citation>
    <scope>NUCLEOTIDE SEQUENCE [LARGE SCALE GENOMIC DNA]</scope>
    <source>
        <strain evidence="3 4">KCTC52004</strain>
    </source>
</reference>
<proteinExistence type="predicted"/>
<dbReference type="RefSeq" id="WP_124872589.1">
    <property type="nucleotide sequence ID" value="NZ_RQJO01000007.1"/>
</dbReference>
<dbReference type="Pfam" id="PF07364">
    <property type="entry name" value="DUF1485"/>
    <property type="match status" value="1"/>
</dbReference>
<dbReference type="Proteomes" id="UP000271925">
    <property type="component" value="Unassembled WGS sequence"/>
</dbReference>
<dbReference type="InterPro" id="IPR015995">
    <property type="entry name" value="MlrC_N"/>
</dbReference>
<dbReference type="Pfam" id="PF07171">
    <property type="entry name" value="MlrC_C"/>
    <property type="match status" value="1"/>
</dbReference>
<organism evidence="3 4">
    <name type="scientific">Larkinella rosea</name>
    <dbReference type="NCBI Taxonomy" id="2025312"/>
    <lineage>
        <taxon>Bacteria</taxon>
        <taxon>Pseudomonadati</taxon>
        <taxon>Bacteroidota</taxon>
        <taxon>Cytophagia</taxon>
        <taxon>Cytophagales</taxon>
        <taxon>Spirosomataceae</taxon>
        <taxon>Larkinella</taxon>
    </lineage>
</organism>
<comment type="caution">
    <text evidence="3">The sequence shown here is derived from an EMBL/GenBank/DDBJ whole genome shotgun (WGS) entry which is preliminary data.</text>
</comment>
<evidence type="ECO:0000313" key="3">
    <source>
        <dbReference type="EMBL" id="RRB07483.1"/>
    </source>
</evidence>
<gene>
    <name evidence="3" type="ORF">EHT25_06805</name>
</gene>
<evidence type="ECO:0000313" key="4">
    <source>
        <dbReference type="Proteomes" id="UP000271925"/>
    </source>
</evidence>
<dbReference type="OrthoDB" id="9815420at2"/>
<dbReference type="InterPro" id="IPR010799">
    <property type="entry name" value="MlrC_C"/>
</dbReference>
<feature type="domain" description="Microcystin LR degradation protein MlrC C-terminal" evidence="1">
    <location>
        <begin position="308"/>
        <end position="480"/>
    </location>
</feature>
<keyword evidence="4" id="KW-1185">Reference proteome</keyword>
<accession>A0A3P1C346</accession>
<protein>
    <submittedName>
        <fullName evidence="3">M81 family peptidase</fullName>
    </submittedName>
</protein>
<feature type="domain" description="Microcystin LR degradation protein MlrC N-terminal" evidence="2">
    <location>
        <begin position="4"/>
        <end position="295"/>
    </location>
</feature>
<sequence length="489" mass="53372">MPKRIALLGIYHETNTFIETPTTLDDFKNGYWLAGDAIRTEYEGAHHEISGVIEVIDNQPDLELVPVLYVSATPGGMIEKGAYEFILAELMTAIDAVLPLDGCIVVPHGAGVANSYPDMDGHWLGLLREKLGSEIPITGTLDPHANVSPAMASATDALVAYATNPHVDQRVTGRKAAELLVETLRGNRRPVQHLVQLPMAISIEQQYTSQEPCRSLYEFVDQTKEENRLLSASVLLGFPYADVPEMGSAFILVGDEKQNPDVRSLLQSIGQQLADHILHRKEDFNGRKTGISEVLPSLATLPKPILMLDMGDNVGGGAPGNSTHLLDYLEDKSSSLVFCCLYDPMAVLEAGKYKVGDSFRLAMGENGKKLETDVVLDQLSDGKFTESTPKHGGFVNYDMGETAIVKTANGNTIMLTTRRTPPYSLRQMTAFGLEPESFAMIIAKGVNAPIAAYAPVCPTIVQVDTPGVTQADMTLFAYKNRRKPFFPFE</sequence>
<name>A0A3P1C346_9BACT</name>
<dbReference type="AlphaFoldDB" id="A0A3P1C346"/>
<evidence type="ECO:0000259" key="1">
    <source>
        <dbReference type="Pfam" id="PF07171"/>
    </source>
</evidence>
<dbReference type="EMBL" id="RQJO01000007">
    <property type="protein sequence ID" value="RRB07483.1"/>
    <property type="molecule type" value="Genomic_DNA"/>
</dbReference>